<evidence type="ECO:0000313" key="2">
    <source>
        <dbReference type="Proteomes" id="UP000838756"/>
    </source>
</evidence>
<dbReference type="EMBL" id="CAKXAJ010019294">
    <property type="protein sequence ID" value="CAH2218250.1"/>
    <property type="molecule type" value="Genomic_DNA"/>
</dbReference>
<feature type="non-terminal residue" evidence="1">
    <location>
        <position position="1"/>
    </location>
</feature>
<name>A0A8S4QSJ0_9NEOP</name>
<dbReference type="AlphaFoldDB" id="A0A8S4QSJ0"/>
<dbReference type="Proteomes" id="UP000838756">
    <property type="component" value="Unassembled WGS sequence"/>
</dbReference>
<comment type="caution">
    <text evidence="1">The sequence shown here is derived from an EMBL/GenBank/DDBJ whole genome shotgun (WGS) entry which is preliminary data.</text>
</comment>
<organism evidence="1 2">
    <name type="scientific">Pararge aegeria aegeria</name>
    <dbReference type="NCBI Taxonomy" id="348720"/>
    <lineage>
        <taxon>Eukaryota</taxon>
        <taxon>Metazoa</taxon>
        <taxon>Ecdysozoa</taxon>
        <taxon>Arthropoda</taxon>
        <taxon>Hexapoda</taxon>
        <taxon>Insecta</taxon>
        <taxon>Pterygota</taxon>
        <taxon>Neoptera</taxon>
        <taxon>Endopterygota</taxon>
        <taxon>Lepidoptera</taxon>
        <taxon>Glossata</taxon>
        <taxon>Ditrysia</taxon>
        <taxon>Papilionoidea</taxon>
        <taxon>Nymphalidae</taxon>
        <taxon>Satyrinae</taxon>
        <taxon>Satyrini</taxon>
        <taxon>Parargina</taxon>
        <taxon>Pararge</taxon>
    </lineage>
</organism>
<gene>
    <name evidence="1" type="primary">jg20778</name>
    <name evidence="1" type="ORF">PAEG_LOCUS6097</name>
</gene>
<reference evidence="1" key="1">
    <citation type="submission" date="2022-03" db="EMBL/GenBank/DDBJ databases">
        <authorList>
            <person name="Lindestad O."/>
        </authorList>
    </citation>
    <scope>NUCLEOTIDE SEQUENCE</scope>
</reference>
<protein>
    <submittedName>
        <fullName evidence="1">Jg20778 protein</fullName>
    </submittedName>
</protein>
<keyword evidence="2" id="KW-1185">Reference proteome</keyword>
<proteinExistence type="predicted"/>
<sequence>LMAAQNTATTLHLPSGVLRGNLGNITELGQLRPLLPSTEIINPYAQRGDCGQTLPLEMPLAQQWTAISY</sequence>
<accession>A0A8S4QSJ0</accession>
<evidence type="ECO:0000313" key="1">
    <source>
        <dbReference type="EMBL" id="CAH2218250.1"/>
    </source>
</evidence>